<proteinExistence type="predicted"/>
<feature type="transmembrane region" description="Helical" evidence="1">
    <location>
        <begin position="54"/>
        <end position="78"/>
    </location>
</feature>
<protein>
    <submittedName>
        <fullName evidence="3">Acyltransferase family protein</fullName>
    </submittedName>
</protein>
<evidence type="ECO:0000259" key="2">
    <source>
        <dbReference type="Pfam" id="PF01757"/>
    </source>
</evidence>
<evidence type="ECO:0000313" key="3">
    <source>
        <dbReference type="EMBL" id="MFC0718668.1"/>
    </source>
</evidence>
<feature type="transmembrane region" description="Helical" evidence="1">
    <location>
        <begin position="295"/>
        <end position="314"/>
    </location>
</feature>
<feature type="transmembrane region" description="Helical" evidence="1">
    <location>
        <begin position="347"/>
        <end position="365"/>
    </location>
</feature>
<sequence length="427" mass="45372">MAQASDRDPYPDALRACALLVVVLGHWVATLPRLADGQLVDTDHLLGIWDMAGVLTWLVQVVPLFVFVSAAVSADGVARRLRQHRQAQWWAGRALGLARPTVTYLAVLVALAAVSLFTGGRLLGVFNQSLTIHLWFLLMLLTVQALLPWCLRLDARFGLRAVLGLVAVAAALDVARAGAWTPEALRWLGRGVAESPPGIAWLNMLVVWLLPQQLGIAWKRGRFRGVGAGVGLLLLGCAWLAWAMASGYPVAMVGVALAGNNMLPPTLALVGVMWLQVGAVLAFEPVARRLLAGRALGRAIAVLGALGMPLYLWHKLAELPAAWLGEKLGLPIDAGVPGEPGFWVGRAGWIALCLLVVAPLVALVVRYELRRTREVPAVDALAPVLLGGLALYLGLASALVWGVWPGAVVGLAGVALASRLLRKRGDG</sequence>
<evidence type="ECO:0000313" key="4">
    <source>
        <dbReference type="Proteomes" id="UP001589898"/>
    </source>
</evidence>
<feature type="domain" description="Acyltransferase 3" evidence="2">
    <location>
        <begin position="9"/>
        <end position="359"/>
    </location>
</feature>
<dbReference type="Proteomes" id="UP001589898">
    <property type="component" value="Unassembled WGS sequence"/>
</dbReference>
<feature type="transmembrane region" description="Helical" evidence="1">
    <location>
        <begin position="12"/>
        <end position="34"/>
    </location>
</feature>
<dbReference type="InterPro" id="IPR002656">
    <property type="entry name" value="Acyl_transf_3_dom"/>
</dbReference>
<feature type="transmembrane region" description="Helical" evidence="1">
    <location>
        <begin position="225"/>
        <end position="245"/>
    </location>
</feature>
<keyword evidence="1" id="KW-0472">Membrane</keyword>
<comment type="caution">
    <text evidence="3">The sequence shown here is derived from an EMBL/GenBank/DDBJ whole genome shotgun (WGS) entry which is preliminary data.</text>
</comment>
<keyword evidence="3" id="KW-0012">Acyltransferase</keyword>
<dbReference type="GO" id="GO:0016746">
    <property type="term" value="F:acyltransferase activity"/>
    <property type="evidence" value="ECO:0007669"/>
    <property type="project" value="UniProtKB-KW"/>
</dbReference>
<accession>A0ABV6SZ10</accession>
<keyword evidence="1" id="KW-0812">Transmembrane</keyword>
<feature type="transmembrane region" description="Helical" evidence="1">
    <location>
        <begin position="158"/>
        <end position="179"/>
    </location>
</feature>
<feature type="transmembrane region" description="Helical" evidence="1">
    <location>
        <begin position="401"/>
        <end position="421"/>
    </location>
</feature>
<organism evidence="3 4">
    <name type="scientific">Luteimonas padinae</name>
    <dbReference type="NCBI Taxonomy" id="1714359"/>
    <lineage>
        <taxon>Bacteria</taxon>
        <taxon>Pseudomonadati</taxon>
        <taxon>Pseudomonadota</taxon>
        <taxon>Gammaproteobacteria</taxon>
        <taxon>Lysobacterales</taxon>
        <taxon>Lysobacteraceae</taxon>
        <taxon>Luteimonas</taxon>
    </lineage>
</organism>
<dbReference type="Pfam" id="PF01757">
    <property type="entry name" value="Acyl_transf_3"/>
    <property type="match status" value="1"/>
</dbReference>
<feature type="transmembrane region" description="Helical" evidence="1">
    <location>
        <begin position="199"/>
        <end position="218"/>
    </location>
</feature>
<dbReference type="EMBL" id="JBHLTF010000033">
    <property type="protein sequence ID" value="MFC0718668.1"/>
    <property type="molecule type" value="Genomic_DNA"/>
</dbReference>
<feature type="transmembrane region" description="Helical" evidence="1">
    <location>
        <begin position="265"/>
        <end position="283"/>
    </location>
</feature>
<reference evidence="3 4" key="1">
    <citation type="submission" date="2024-09" db="EMBL/GenBank/DDBJ databases">
        <authorList>
            <person name="Sun Q."/>
            <person name="Mori K."/>
        </authorList>
    </citation>
    <scope>NUCLEOTIDE SEQUENCE [LARGE SCALE GENOMIC DNA]</scope>
    <source>
        <strain evidence="3 4">KCTC 52403</strain>
    </source>
</reference>
<gene>
    <name evidence="3" type="ORF">ACFFFU_13095</name>
</gene>
<feature type="transmembrane region" description="Helical" evidence="1">
    <location>
        <begin position="132"/>
        <end position="151"/>
    </location>
</feature>
<feature type="transmembrane region" description="Helical" evidence="1">
    <location>
        <begin position="102"/>
        <end position="126"/>
    </location>
</feature>
<keyword evidence="1" id="KW-1133">Transmembrane helix</keyword>
<name>A0ABV6SZ10_9GAMM</name>
<keyword evidence="3" id="KW-0808">Transferase</keyword>
<keyword evidence="4" id="KW-1185">Reference proteome</keyword>
<evidence type="ECO:0000256" key="1">
    <source>
        <dbReference type="SAM" id="Phobius"/>
    </source>
</evidence>
<dbReference type="RefSeq" id="WP_189494758.1">
    <property type="nucleotide sequence ID" value="NZ_BMZT01000002.1"/>
</dbReference>
<feature type="transmembrane region" description="Helical" evidence="1">
    <location>
        <begin position="377"/>
        <end position="395"/>
    </location>
</feature>